<protein>
    <submittedName>
        <fullName evidence="2">Homogentisate 1,2-dioxygenase</fullName>
    </submittedName>
</protein>
<evidence type="ECO:0000256" key="1">
    <source>
        <dbReference type="SAM" id="SignalP"/>
    </source>
</evidence>
<dbReference type="Proteomes" id="UP000640426">
    <property type="component" value="Unassembled WGS sequence"/>
</dbReference>
<reference evidence="3" key="1">
    <citation type="submission" date="2020-12" db="EMBL/GenBank/DDBJ databases">
        <title>Hymenobacter sp.</title>
        <authorList>
            <person name="Kim M.K."/>
        </authorList>
    </citation>
    <scope>NUCLEOTIDE SEQUENCE [LARGE SCALE GENOMIC DNA]</scope>
    <source>
        <strain evidence="3">BT553</strain>
    </source>
</reference>
<feature type="chain" id="PRO_5047525395" evidence="1">
    <location>
        <begin position="22"/>
        <end position="170"/>
    </location>
</feature>
<comment type="caution">
    <text evidence="2">The sequence shown here is derived from an EMBL/GenBank/DDBJ whole genome shotgun (WGS) entry which is preliminary data.</text>
</comment>
<name>A0ABS0XVC0_9SPHN</name>
<gene>
    <name evidence="2" type="ORF">JAO74_18120</name>
</gene>
<dbReference type="EMBL" id="JAELXS010000020">
    <property type="protein sequence ID" value="MBJ6123693.1"/>
    <property type="molecule type" value="Genomic_DNA"/>
</dbReference>
<organism evidence="2 3">
    <name type="scientific">Sphingomonas mollis</name>
    <dbReference type="NCBI Taxonomy" id="2795726"/>
    <lineage>
        <taxon>Bacteria</taxon>
        <taxon>Pseudomonadati</taxon>
        <taxon>Pseudomonadota</taxon>
        <taxon>Alphaproteobacteria</taxon>
        <taxon>Sphingomonadales</taxon>
        <taxon>Sphingomonadaceae</taxon>
        <taxon>Sphingomonas</taxon>
    </lineage>
</organism>
<evidence type="ECO:0000313" key="2">
    <source>
        <dbReference type="EMBL" id="MBJ6123693.1"/>
    </source>
</evidence>
<sequence length="170" mass="17038">MGDTGMIGMAIALVAALQANAARDIHAAPCVAGRSTDPAGWSTASPVAAAASDGAAPALPIGASRQASLLPAAQIAYRVAPAKRGSDDSRGGLFAFTVPAGGRYRVALGSGAWIDVVSDGKAVDSVAHGHGPACSGVRKMVDFDLRPGRYLLQIAGSDAASLRLMVSRLS</sequence>
<evidence type="ECO:0000313" key="3">
    <source>
        <dbReference type="Proteomes" id="UP000640426"/>
    </source>
</evidence>
<proteinExistence type="predicted"/>
<feature type="signal peptide" evidence="1">
    <location>
        <begin position="1"/>
        <end position="21"/>
    </location>
</feature>
<keyword evidence="1" id="KW-0732">Signal</keyword>
<keyword evidence="3" id="KW-1185">Reference proteome</keyword>
<accession>A0ABS0XVC0</accession>